<gene>
    <name evidence="2" type="ORF">F1737_03560</name>
</gene>
<keyword evidence="1" id="KW-1003">Cell membrane</keyword>
<comment type="subcellular location">
    <subcellularLocation>
        <location evidence="1">Cell membrane</location>
        <topology evidence="1">Multi-pass membrane protein</topology>
    </subcellularLocation>
</comment>
<keyword evidence="1" id="KW-0472">Membrane</keyword>
<dbReference type="AlphaFoldDB" id="A0AA97FAJ3"/>
<keyword evidence="3" id="KW-1185">Reference proteome</keyword>
<comment type="function">
    <text evidence="1">Involved in the import of queuosine (Q) precursors, required for Q precursor salvage.</text>
</comment>
<feature type="transmembrane region" description="Helical" evidence="1">
    <location>
        <begin position="6"/>
        <end position="25"/>
    </location>
</feature>
<feature type="transmembrane region" description="Helical" evidence="1">
    <location>
        <begin position="173"/>
        <end position="196"/>
    </location>
</feature>
<dbReference type="RefSeq" id="WP_317137407.1">
    <property type="nucleotide sequence ID" value="NZ_CP043875.1"/>
</dbReference>
<dbReference type="GO" id="GO:0005886">
    <property type="term" value="C:plasma membrane"/>
    <property type="evidence" value="ECO:0007669"/>
    <property type="project" value="UniProtKB-SubCell"/>
</dbReference>
<name>A0AA97FAJ3_9EURY</name>
<feature type="transmembrane region" description="Helical" evidence="1">
    <location>
        <begin position="132"/>
        <end position="152"/>
    </location>
</feature>
<dbReference type="KEGG" id="mefw:F1737_03560"/>
<evidence type="ECO:0000313" key="2">
    <source>
        <dbReference type="EMBL" id="WOF15835.1"/>
    </source>
</evidence>
<comment type="similarity">
    <text evidence="1">Belongs to the vitamin uptake transporter (VUT/ECF) (TC 2.A.88) family. Q precursor transporter subfamily.</text>
</comment>
<dbReference type="GO" id="GO:0022857">
    <property type="term" value="F:transmembrane transporter activity"/>
    <property type="evidence" value="ECO:0007669"/>
    <property type="project" value="UniProtKB-UniRule"/>
</dbReference>
<accession>A0AA97FAJ3</accession>
<keyword evidence="1" id="KW-0812">Transmembrane</keyword>
<dbReference type="Pfam" id="PF02592">
    <property type="entry name" value="Vut_1"/>
    <property type="match status" value="1"/>
</dbReference>
<protein>
    <recommendedName>
        <fullName evidence="1">Probable queuosine precursor transporter</fullName>
        <shortName evidence="1">Q precursor transporter</shortName>
    </recommendedName>
</protein>
<dbReference type="HAMAP" id="MF_02088">
    <property type="entry name" value="Q_prec_transport"/>
    <property type="match status" value="1"/>
</dbReference>
<keyword evidence="1" id="KW-1133">Transmembrane helix</keyword>
<feature type="transmembrane region" description="Helical" evidence="1">
    <location>
        <begin position="57"/>
        <end position="80"/>
    </location>
</feature>
<dbReference type="PANTHER" id="PTHR34300">
    <property type="entry name" value="QUEUOSINE PRECURSOR TRANSPORTER-RELATED"/>
    <property type="match status" value="1"/>
</dbReference>
<evidence type="ECO:0000313" key="3">
    <source>
        <dbReference type="Proteomes" id="UP001301797"/>
    </source>
</evidence>
<reference evidence="2 3" key="1">
    <citation type="submission" date="2019-09" db="EMBL/GenBank/DDBJ databases">
        <title>The complete genome of Methanoplanus sp. FWC-SCC4.</title>
        <authorList>
            <person name="Chen S.-C."/>
            <person name="Zhou Y.-Z."/>
            <person name="Lai M.-C."/>
        </authorList>
    </citation>
    <scope>NUCLEOTIDE SEQUENCE [LARGE SCALE GENOMIC DNA]</scope>
    <source>
        <strain evidence="2 3">FWC-SCC4</strain>
    </source>
</reference>
<dbReference type="EMBL" id="CP043875">
    <property type="protein sequence ID" value="WOF15835.1"/>
    <property type="molecule type" value="Genomic_DNA"/>
</dbReference>
<dbReference type="GeneID" id="85229215"/>
<dbReference type="PANTHER" id="PTHR34300:SF2">
    <property type="entry name" value="QUEUOSINE PRECURSOR TRANSPORTER-RELATED"/>
    <property type="match status" value="1"/>
</dbReference>
<dbReference type="NCBIfam" id="TIGR00697">
    <property type="entry name" value="queuosine precursor transporter"/>
    <property type="match status" value="1"/>
</dbReference>
<organism evidence="2 3">
    <name type="scientific">Methanochimaera problematica</name>
    <dbReference type="NCBI Taxonomy" id="2609417"/>
    <lineage>
        <taxon>Archaea</taxon>
        <taxon>Methanobacteriati</taxon>
        <taxon>Methanobacteriota</taxon>
        <taxon>Stenosarchaea group</taxon>
        <taxon>Methanomicrobia</taxon>
        <taxon>Methanomicrobiales</taxon>
        <taxon>Methanomicrobiaceae</taxon>
        <taxon>Methanochimaera</taxon>
    </lineage>
</organism>
<sequence length="233" mass="26802">MIIPEIWIYWILSMTIVTYASAYVVKNYREIGYTALVGFYILYLTMSQIIATRFVEFDLLVITFYAPAAVLIYPFLAQAVDMINEVYGEYKTHIAIGIAFVANVLMIIILAMSNMMEAAPFFEYESAWESLFSLSIRIIIASWLSYLVCQNLDAYIFSRLKEKFPENIVVRSVFSDVISLSLDSIIFVTVAFYGIVPIMPLIIGQIVMKNLIGTLDTPWFVWYKKYLSKPEIK</sequence>
<feature type="transmembrane region" description="Helical" evidence="1">
    <location>
        <begin position="92"/>
        <end position="112"/>
    </location>
</feature>
<dbReference type="Proteomes" id="UP001301797">
    <property type="component" value="Chromosome"/>
</dbReference>
<feature type="transmembrane region" description="Helical" evidence="1">
    <location>
        <begin position="32"/>
        <end position="51"/>
    </location>
</feature>
<keyword evidence="1" id="KW-0813">Transport</keyword>
<evidence type="ECO:0000256" key="1">
    <source>
        <dbReference type="HAMAP-Rule" id="MF_02088"/>
    </source>
</evidence>
<proteinExistence type="inferred from homology"/>
<dbReference type="InterPro" id="IPR003744">
    <property type="entry name" value="YhhQ"/>
</dbReference>